<sequence length="339" mass="38375">SPVCEYLDHLASLRRTKVTRPLAPWLKEFYTQQLQEECETLCNKTRTLHQNPQPLGSDAGKLNAHYVSTQGVWPAPPLRLWIISFNLIESIADNKRGAFTLNPVFRHEVFLEQKKRRSLCSCTPDGIPVEFIKIEAFSTTAFSEGLPICWKVACIRALLNFSQKVKGDIDLRPISILPVLSMIYNRLVLFQMENSCLVVLPLYQRTLYLLINTATALLAMKDAIGYAIKRCEVTMTVQAEFSNSYDTVAYETVLNKLYHPSFLRWVTDYLAGRKQFTEIDDRASKLGVPLCGVLGPVMLLSTPQLARVHKLEDFQGNLVASGQLLERVSNTRLLGTEIH</sequence>
<proteinExistence type="predicted"/>
<dbReference type="AlphaFoldDB" id="A0A3M6UDC4"/>
<feature type="non-terminal residue" evidence="1">
    <location>
        <position position="1"/>
    </location>
</feature>
<comment type="caution">
    <text evidence="1">The sequence shown here is derived from an EMBL/GenBank/DDBJ whole genome shotgun (WGS) entry which is preliminary data.</text>
</comment>
<dbReference type="Proteomes" id="UP000275408">
    <property type="component" value="Unassembled WGS sequence"/>
</dbReference>
<name>A0A3M6UDC4_POCDA</name>
<dbReference type="STRING" id="46731.A0A3M6UDC4"/>
<feature type="non-terminal residue" evidence="1">
    <location>
        <position position="339"/>
    </location>
</feature>
<keyword evidence="2" id="KW-1185">Reference proteome</keyword>
<accession>A0A3M6UDC4</accession>
<reference evidence="1 2" key="1">
    <citation type="journal article" date="2018" name="Sci. Rep.">
        <title>Comparative analysis of the Pocillopora damicornis genome highlights role of immune system in coral evolution.</title>
        <authorList>
            <person name="Cunning R."/>
            <person name="Bay R.A."/>
            <person name="Gillette P."/>
            <person name="Baker A.C."/>
            <person name="Traylor-Knowles N."/>
        </authorList>
    </citation>
    <scope>NUCLEOTIDE SEQUENCE [LARGE SCALE GENOMIC DNA]</scope>
    <source>
        <strain evidence="1">RSMAS</strain>
        <tissue evidence="1">Whole animal</tissue>
    </source>
</reference>
<protein>
    <submittedName>
        <fullName evidence="1">Uncharacterized protein</fullName>
    </submittedName>
</protein>
<evidence type="ECO:0000313" key="1">
    <source>
        <dbReference type="EMBL" id="RMX51635.1"/>
    </source>
</evidence>
<evidence type="ECO:0000313" key="2">
    <source>
        <dbReference type="Proteomes" id="UP000275408"/>
    </source>
</evidence>
<dbReference type="EMBL" id="RCHS01001733">
    <property type="protein sequence ID" value="RMX51635.1"/>
    <property type="molecule type" value="Genomic_DNA"/>
</dbReference>
<organism evidence="1 2">
    <name type="scientific">Pocillopora damicornis</name>
    <name type="common">Cauliflower coral</name>
    <name type="synonym">Millepora damicornis</name>
    <dbReference type="NCBI Taxonomy" id="46731"/>
    <lineage>
        <taxon>Eukaryota</taxon>
        <taxon>Metazoa</taxon>
        <taxon>Cnidaria</taxon>
        <taxon>Anthozoa</taxon>
        <taxon>Hexacorallia</taxon>
        <taxon>Scleractinia</taxon>
        <taxon>Astrocoeniina</taxon>
        <taxon>Pocilloporidae</taxon>
        <taxon>Pocillopora</taxon>
    </lineage>
</organism>
<gene>
    <name evidence="1" type="ORF">pdam_00021455</name>
</gene>